<sequence length="120" mass="14213">MPSDYNLCLPSSLLLFHISTTKEKNICKNHILNKRCKSYYYICLGALVNTIRMQIENKSMQNDYLHLNYSRYTNDLYKLIHRYKSRELFTNDFFKSFVTSVVLFAVGIKIANELSAWRIL</sequence>
<comment type="caution">
    <text evidence="1">The sequence shown here is derived from an EMBL/GenBank/DDBJ whole genome shotgun (WGS) entry which is preliminary data.</text>
</comment>
<reference evidence="1 2" key="1">
    <citation type="submission" date="2024-08" db="EMBL/GenBank/DDBJ databases">
        <authorList>
            <person name="Will J Nash"/>
            <person name="Angela Man"/>
            <person name="Seanna McTaggart"/>
            <person name="Kendall Baker"/>
            <person name="Tom Barker"/>
            <person name="Leah Catchpole"/>
            <person name="Alex Durrant"/>
            <person name="Karim Gharbi"/>
            <person name="Naomi Irish"/>
            <person name="Gemy Kaithakottil"/>
            <person name="Debby Ku"/>
            <person name="Aaliyah Providence"/>
            <person name="Felix Shaw"/>
            <person name="David Swarbreck"/>
            <person name="Chris Watkins"/>
            <person name="Ann M. McCartney"/>
            <person name="Giulio Formenti"/>
            <person name="Alice Mouton"/>
            <person name="Noel Vella"/>
            <person name="Bjorn M von Reumont"/>
            <person name="Adriana Vella"/>
            <person name="Wilfried Haerty"/>
        </authorList>
    </citation>
    <scope>NUCLEOTIDE SEQUENCE [LARGE SCALE GENOMIC DNA]</scope>
</reference>
<keyword evidence="2" id="KW-1185">Reference proteome</keyword>
<accession>A0ABP1P7Z9</accession>
<protein>
    <submittedName>
        <fullName evidence="1">Uncharacterized protein</fullName>
    </submittedName>
</protein>
<dbReference type="EMBL" id="CAXAJV020001300">
    <property type="protein sequence ID" value="CAL7949406.1"/>
    <property type="molecule type" value="Genomic_DNA"/>
</dbReference>
<dbReference type="Proteomes" id="UP001642520">
    <property type="component" value="Unassembled WGS sequence"/>
</dbReference>
<gene>
    <name evidence="1" type="ORF">XYLVIOL_LOCUS9376</name>
</gene>
<proteinExistence type="predicted"/>
<organism evidence="1 2">
    <name type="scientific">Xylocopa violacea</name>
    <name type="common">Violet carpenter bee</name>
    <name type="synonym">Apis violacea</name>
    <dbReference type="NCBI Taxonomy" id="135666"/>
    <lineage>
        <taxon>Eukaryota</taxon>
        <taxon>Metazoa</taxon>
        <taxon>Ecdysozoa</taxon>
        <taxon>Arthropoda</taxon>
        <taxon>Hexapoda</taxon>
        <taxon>Insecta</taxon>
        <taxon>Pterygota</taxon>
        <taxon>Neoptera</taxon>
        <taxon>Endopterygota</taxon>
        <taxon>Hymenoptera</taxon>
        <taxon>Apocrita</taxon>
        <taxon>Aculeata</taxon>
        <taxon>Apoidea</taxon>
        <taxon>Anthophila</taxon>
        <taxon>Apidae</taxon>
        <taxon>Xylocopa</taxon>
        <taxon>Xylocopa</taxon>
    </lineage>
</organism>
<name>A0ABP1P7Z9_XYLVO</name>
<evidence type="ECO:0000313" key="1">
    <source>
        <dbReference type="EMBL" id="CAL7949406.1"/>
    </source>
</evidence>
<evidence type="ECO:0000313" key="2">
    <source>
        <dbReference type="Proteomes" id="UP001642520"/>
    </source>
</evidence>